<organism evidence="2">
    <name type="scientific">Anopheles coluzzii</name>
    <name type="common">African malaria mosquito</name>
    <dbReference type="NCBI Taxonomy" id="1518534"/>
    <lineage>
        <taxon>Eukaryota</taxon>
        <taxon>Metazoa</taxon>
        <taxon>Ecdysozoa</taxon>
        <taxon>Arthropoda</taxon>
        <taxon>Hexapoda</taxon>
        <taxon>Insecta</taxon>
        <taxon>Pterygota</taxon>
        <taxon>Neoptera</taxon>
        <taxon>Endopterygota</taxon>
        <taxon>Diptera</taxon>
        <taxon>Nematocera</taxon>
        <taxon>Culicoidea</taxon>
        <taxon>Culicidae</taxon>
        <taxon>Anophelinae</taxon>
        <taxon>Anopheles</taxon>
    </lineage>
</organism>
<feature type="region of interest" description="Disordered" evidence="1">
    <location>
        <begin position="79"/>
        <end position="123"/>
    </location>
</feature>
<evidence type="ECO:0000313" key="2">
    <source>
        <dbReference type="EnsemblMetazoa" id="ACOM031221-PA.1"/>
    </source>
</evidence>
<dbReference type="AlphaFoldDB" id="A0A8W7PHG8"/>
<reference evidence="2" key="1">
    <citation type="submission" date="2022-08" db="UniProtKB">
        <authorList>
            <consortium name="EnsemblMetazoa"/>
        </authorList>
    </citation>
    <scope>IDENTIFICATION</scope>
</reference>
<proteinExistence type="predicted"/>
<protein>
    <submittedName>
        <fullName evidence="2">Uncharacterized protein</fullName>
    </submittedName>
</protein>
<dbReference type="EnsemblMetazoa" id="ACOM031221-RA">
    <property type="protein sequence ID" value="ACOM031221-PA.1"/>
    <property type="gene ID" value="ACOM031221"/>
</dbReference>
<evidence type="ECO:0000256" key="1">
    <source>
        <dbReference type="SAM" id="MobiDB-lite"/>
    </source>
</evidence>
<name>A0A8W7PHG8_ANOCL</name>
<dbReference type="Proteomes" id="UP000075882">
    <property type="component" value="Unassembled WGS sequence"/>
</dbReference>
<accession>A0A8W7PHG8</accession>
<sequence>MFATKIIAIKIIANKDFATKNFATKKYATKMFAIKILDVAVSMQYPVLAVTDQMAAAPQRPSAHLEQLGRRIVRKDEVLVRPHEDVDHGERTGQDHAVRQDGQRGRREHRRQIDPPADRWHQR</sequence>